<dbReference type="OrthoDB" id="7445369at2759"/>
<dbReference type="PANTHER" id="PTHR31102:SF1">
    <property type="entry name" value="CATION_H+ EXCHANGER DOMAIN-CONTAINING PROTEIN"/>
    <property type="match status" value="1"/>
</dbReference>
<comment type="caution">
    <text evidence="9">The sequence shown here is derived from an EMBL/GenBank/DDBJ whole genome shotgun (WGS) entry which is preliminary data.</text>
</comment>
<dbReference type="PANTHER" id="PTHR31102">
    <property type="match status" value="1"/>
</dbReference>
<comment type="similarity">
    <text evidence="2">Belongs to the monovalent cation:proton antiporter 1 (CPA1) transporter (TC 2.A.36) family.</text>
</comment>
<evidence type="ECO:0000256" key="2">
    <source>
        <dbReference type="ARBA" id="ARBA00007367"/>
    </source>
</evidence>
<keyword evidence="3 7" id="KW-0812">Transmembrane</keyword>
<feature type="transmembrane region" description="Helical" evidence="7">
    <location>
        <begin position="632"/>
        <end position="653"/>
    </location>
</feature>
<dbReference type="InterPro" id="IPR051843">
    <property type="entry name" value="CPA1_transporter"/>
</dbReference>
<gene>
    <name evidence="9" type="ORF">APLA_LOCUS4996</name>
</gene>
<protein>
    <recommendedName>
        <fullName evidence="8">Cation/H+ exchanger transmembrane domain-containing protein</fullName>
    </recommendedName>
</protein>
<feature type="region of interest" description="Disordered" evidence="6">
    <location>
        <begin position="734"/>
        <end position="770"/>
    </location>
</feature>
<feature type="transmembrane region" description="Helical" evidence="7">
    <location>
        <begin position="482"/>
        <end position="500"/>
    </location>
</feature>
<feature type="transmembrane region" description="Helical" evidence="7">
    <location>
        <begin position="266"/>
        <end position="286"/>
    </location>
</feature>
<name>A0A8S0ZDR1_ARCPL</name>
<evidence type="ECO:0000256" key="4">
    <source>
        <dbReference type="ARBA" id="ARBA00022989"/>
    </source>
</evidence>
<feature type="transmembrane region" description="Helical" evidence="7">
    <location>
        <begin position="572"/>
        <end position="592"/>
    </location>
</feature>
<keyword evidence="5 7" id="KW-0472">Membrane</keyword>
<dbReference type="AlphaFoldDB" id="A0A8S0ZDR1"/>
<feature type="transmembrane region" description="Helical" evidence="7">
    <location>
        <begin position="298"/>
        <end position="315"/>
    </location>
</feature>
<dbReference type="Gene3D" id="1.20.1530.20">
    <property type="match status" value="1"/>
</dbReference>
<dbReference type="Proteomes" id="UP000494256">
    <property type="component" value="Unassembled WGS sequence"/>
</dbReference>
<feature type="transmembrane region" description="Helical" evidence="7">
    <location>
        <begin position="442"/>
        <end position="470"/>
    </location>
</feature>
<dbReference type="GO" id="GO:0015297">
    <property type="term" value="F:antiporter activity"/>
    <property type="evidence" value="ECO:0007669"/>
    <property type="project" value="InterPro"/>
</dbReference>
<evidence type="ECO:0000256" key="1">
    <source>
        <dbReference type="ARBA" id="ARBA00004141"/>
    </source>
</evidence>
<feature type="region of interest" description="Disordered" evidence="6">
    <location>
        <begin position="105"/>
        <end position="181"/>
    </location>
</feature>
<feature type="transmembrane region" description="Helical" evidence="7">
    <location>
        <begin position="533"/>
        <end position="551"/>
    </location>
</feature>
<evidence type="ECO:0000256" key="3">
    <source>
        <dbReference type="ARBA" id="ARBA00022692"/>
    </source>
</evidence>
<reference evidence="9 10" key="1">
    <citation type="submission" date="2020-04" db="EMBL/GenBank/DDBJ databases">
        <authorList>
            <person name="Wallbank WR R."/>
            <person name="Pardo Diaz C."/>
            <person name="Kozak K."/>
            <person name="Martin S."/>
            <person name="Jiggins C."/>
            <person name="Moest M."/>
            <person name="Warren A I."/>
            <person name="Byers J.R.P. K."/>
            <person name="Montejo-Kovacevich G."/>
            <person name="Yen C E."/>
        </authorList>
    </citation>
    <scope>NUCLEOTIDE SEQUENCE [LARGE SCALE GENOMIC DNA]</scope>
</reference>
<evidence type="ECO:0000313" key="10">
    <source>
        <dbReference type="Proteomes" id="UP000494256"/>
    </source>
</evidence>
<feature type="transmembrane region" description="Helical" evidence="7">
    <location>
        <begin position="409"/>
        <end position="430"/>
    </location>
</feature>
<feature type="transmembrane region" description="Helical" evidence="7">
    <location>
        <begin position="380"/>
        <end position="403"/>
    </location>
</feature>
<evidence type="ECO:0000313" key="9">
    <source>
        <dbReference type="EMBL" id="CAB3231150.1"/>
    </source>
</evidence>
<feature type="region of interest" description="Disordered" evidence="6">
    <location>
        <begin position="1"/>
        <end position="55"/>
    </location>
</feature>
<feature type="transmembrane region" description="Helical" evidence="7">
    <location>
        <begin position="673"/>
        <end position="697"/>
    </location>
</feature>
<dbReference type="Pfam" id="PF00999">
    <property type="entry name" value="Na_H_Exchanger"/>
    <property type="match status" value="1"/>
</dbReference>
<proteinExistence type="inferred from homology"/>
<feature type="transmembrane region" description="Helical" evidence="7">
    <location>
        <begin position="598"/>
        <end position="620"/>
    </location>
</feature>
<dbReference type="InterPro" id="IPR038770">
    <property type="entry name" value="Na+/solute_symporter_sf"/>
</dbReference>
<organism evidence="9 10">
    <name type="scientific">Arctia plantaginis</name>
    <name type="common">Wood tiger moth</name>
    <name type="synonym">Phalaena plantaginis</name>
    <dbReference type="NCBI Taxonomy" id="874455"/>
    <lineage>
        <taxon>Eukaryota</taxon>
        <taxon>Metazoa</taxon>
        <taxon>Ecdysozoa</taxon>
        <taxon>Arthropoda</taxon>
        <taxon>Hexapoda</taxon>
        <taxon>Insecta</taxon>
        <taxon>Pterygota</taxon>
        <taxon>Neoptera</taxon>
        <taxon>Endopterygota</taxon>
        <taxon>Lepidoptera</taxon>
        <taxon>Glossata</taxon>
        <taxon>Ditrysia</taxon>
        <taxon>Noctuoidea</taxon>
        <taxon>Erebidae</taxon>
        <taxon>Arctiinae</taxon>
        <taxon>Arctia</taxon>
    </lineage>
</organism>
<evidence type="ECO:0000256" key="6">
    <source>
        <dbReference type="SAM" id="MobiDB-lite"/>
    </source>
</evidence>
<dbReference type="GO" id="GO:0016020">
    <property type="term" value="C:membrane"/>
    <property type="evidence" value="ECO:0007669"/>
    <property type="project" value="UniProtKB-SubCell"/>
</dbReference>
<dbReference type="EMBL" id="CADEBD010000288">
    <property type="protein sequence ID" value="CAB3231150.1"/>
    <property type="molecule type" value="Genomic_DNA"/>
</dbReference>
<accession>A0A8S0ZDR1</accession>
<dbReference type="GO" id="GO:1902600">
    <property type="term" value="P:proton transmembrane transport"/>
    <property type="evidence" value="ECO:0007669"/>
    <property type="project" value="InterPro"/>
</dbReference>
<keyword evidence="4 7" id="KW-1133">Transmembrane helix</keyword>
<feature type="compositionally biased region" description="Low complexity" evidence="6">
    <location>
        <begin position="749"/>
        <end position="761"/>
    </location>
</feature>
<dbReference type="InterPro" id="IPR006153">
    <property type="entry name" value="Cation/H_exchanger_TM"/>
</dbReference>
<evidence type="ECO:0000259" key="8">
    <source>
        <dbReference type="Pfam" id="PF00999"/>
    </source>
</evidence>
<comment type="subcellular location">
    <subcellularLocation>
        <location evidence="1">Membrane</location>
        <topology evidence="1">Multi-pass membrane protein</topology>
    </subcellularLocation>
</comment>
<feature type="domain" description="Cation/H+ exchanger transmembrane" evidence="8">
    <location>
        <begin position="306"/>
        <end position="695"/>
    </location>
</feature>
<evidence type="ECO:0000256" key="7">
    <source>
        <dbReference type="SAM" id="Phobius"/>
    </source>
</evidence>
<feature type="transmembrane region" description="Helical" evidence="7">
    <location>
        <begin position="509"/>
        <end position="527"/>
    </location>
</feature>
<feature type="compositionally biased region" description="Basic and acidic residues" evidence="6">
    <location>
        <begin position="148"/>
        <end position="163"/>
    </location>
</feature>
<sequence>MKTRDRRVKSVSQRKTQDKKGTQEISRGSKRDRTTGTAHSGDTQGKSHARAKRSGVEAVKLHLKATGDPGRTSRSATAAIRIKVRKTSVRMTAIKEYPFDLSDLQNQPVAGEDKPSALQQITVPTRKKSKLSVGSQDGKRKVSIMADESSKDRENLPSERERNGNVSAKAEGPSRRKSNLHNVMAGDMDNSWDRQGHIEGRFKKYSTTSSVYSKKAISQQSEYIERSWWYACCAKCHTEDSGIPSWEPPNWQKVCPFPLCPSYRQFAQNISVLIIGILVWVTIWIIMGDTAAPGGQLFMLSILTIVAYFGGMLLMKLTTLPALIGMLFVGIIMKNIGFVNFDEDYQHVTSYIRKIALTIILTRAGLDLDPIAMKKHFFTVVKLALVPWTFECLLCAVLAFFFLGLPWDWAFLLSSIVAAVSPAVIVPCLFRLREKGYGVSKGIPTLVLAVSGVDDAASVAVFGIILSIMFSTVSVTMNIIQGPLSIIGGIVLGVVCGYLVKYIPERNDAFLVPLRVLLILIGGLAMVLGSEEIGWGGSGPLAVIAYSFFACKNWTELGWELEDNPVATAFEVFWMFFEPMLFAVTGAQVVIVELEPHLVLVGGGILVACVVLRAIVTSACAVRSNLNMKEKVFVGLSWMAKATVQAALGPVALDEVRKMAGIEPDPVLVGYAETVLTVCIMSIVITAPIGAIIITLMGPKLLSRTTKPPVLEGWRRSHRPSIRDISIIDEEEVAERDAEAEAQTSVPGSPATPAAYSTPAPITVQPANHS</sequence>
<feature type="compositionally biased region" description="Polar residues" evidence="6">
    <location>
        <begin position="35"/>
        <end position="46"/>
    </location>
</feature>
<evidence type="ECO:0000256" key="5">
    <source>
        <dbReference type="ARBA" id="ARBA00023136"/>
    </source>
</evidence>
<feature type="compositionally biased region" description="Basic and acidic residues" evidence="6">
    <location>
        <begin position="15"/>
        <end position="34"/>
    </location>
</feature>